<protein>
    <submittedName>
        <fullName evidence="2">Putative transposase</fullName>
    </submittedName>
</protein>
<reference evidence="2 3" key="1">
    <citation type="journal article" date="2005" name="J. Bacteriol.">
        <title>Insights into genome plasticity and pathogenicity of the plant pathogenic Bacterium Xanthomonas campestris pv. vesicatoria revealed by the complete genome sequence.</title>
        <authorList>
            <person name="Thieme F."/>
            <person name="Koebnik R."/>
            <person name="Bekel T."/>
            <person name="Berger C."/>
            <person name="Boch J."/>
            <person name="Buettner D."/>
            <person name="Caldana C."/>
            <person name="Gaigalat L."/>
            <person name="Goesmann A."/>
            <person name="Kay S."/>
            <person name="Kirchner O."/>
            <person name="Lanz C."/>
            <person name="Linke B."/>
            <person name="McHardy A.C."/>
            <person name="Meyer F."/>
            <person name="Mittenhuber G."/>
            <person name="Nies D.H."/>
            <person name="Niesbach-Kloesgen U."/>
            <person name="Patschkowski T."/>
            <person name="Rueckert C."/>
            <person name="Rupp O."/>
            <person name="Schneicker S."/>
            <person name="Schuster S.C."/>
            <person name="Vorhoelter F.J."/>
            <person name="Weber E."/>
            <person name="Puehler A."/>
            <person name="Bonas U."/>
            <person name="Bartels D."/>
            <person name="Kaiser O."/>
        </authorList>
    </citation>
    <scope>NUCLEOTIDE SEQUENCE [LARGE SCALE GENOMIC DNA]</scope>
    <source>
        <strain evidence="2 3">85-10</strain>
    </source>
</reference>
<dbReference type="HOGENOM" id="CLU_049873_6_2_6"/>
<dbReference type="KEGG" id="xcv:XCV2712"/>
<organism evidence="3">
    <name type="scientific">Xanthomonas euvesicatoria pv. vesicatoria (strain 85-10)</name>
    <name type="common">Xanthomonas campestris pv. vesicatoria</name>
    <dbReference type="NCBI Taxonomy" id="316273"/>
    <lineage>
        <taxon>Bacteria</taxon>
        <taxon>Pseudomonadati</taxon>
        <taxon>Pseudomonadota</taxon>
        <taxon>Gammaproteobacteria</taxon>
        <taxon>Lysobacterales</taxon>
        <taxon>Lysobacteraceae</taxon>
        <taxon>Xanthomonas</taxon>
    </lineage>
</organism>
<evidence type="ECO:0000313" key="2">
    <source>
        <dbReference type="EMBL" id="CAJ24391.1"/>
    </source>
</evidence>
<dbReference type="Proteomes" id="UP000007069">
    <property type="component" value="Chromosome"/>
</dbReference>
<evidence type="ECO:0000259" key="1">
    <source>
        <dbReference type="Pfam" id="PF05598"/>
    </source>
</evidence>
<dbReference type="Pfam" id="PF05598">
    <property type="entry name" value="DUF772"/>
    <property type="match status" value="1"/>
</dbReference>
<name>Q3BS20_XANE5</name>
<feature type="domain" description="Transposase InsH N-terminal" evidence="1">
    <location>
        <begin position="2"/>
        <end position="68"/>
    </location>
</feature>
<proteinExistence type="predicted"/>
<dbReference type="EMBL" id="AM039952">
    <property type="protein sequence ID" value="CAJ24391.1"/>
    <property type="molecule type" value="Genomic_DNA"/>
</dbReference>
<dbReference type="InterPro" id="IPR008490">
    <property type="entry name" value="Transposase_InsH_N"/>
</dbReference>
<evidence type="ECO:0000313" key="3">
    <source>
        <dbReference type="Proteomes" id="UP000007069"/>
    </source>
</evidence>
<dbReference type="AlphaFoldDB" id="Q3BS20"/>
<dbReference type="eggNOG" id="COG3039">
    <property type="taxonomic scope" value="Bacteria"/>
</dbReference>
<accession>Q3BS20</accession>
<sequence>MFLVEMDRLVPCKNLLALIEPHYPRSGQPGDNHISWRQCCAFTVLQQWYASNDPSTEEALYDAVSVRCSVEIVGWMRCRPRRRFSTFATC</sequence>
<gene>
    <name evidence="2" type="ordered locus">XCV2712</name>
</gene>